<keyword evidence="2" id="KW-1185">Reference proteome</keyword>
<reference evidence="1 2" key="1">
    <citation type="journal article" date="2012" name="Science">
        <title>The Paleozoic origin of enzymatic lignin decomposition reconstructed from 31 fungal genomes.</title>
        <authorList>
            <person name="Floudas D."/>
            <person name="Binder M."/>
            <person name="Riley R."/>
            <person name="Barry K."/>
            <person name="Blanchette R.A."/>
            <person name="Henrissat B."/>
            <person name="Martinez A.T."/>
            <person name="Otillar R."/>
            <person name="Spatafora J.W."/>
            <person name="Yadav J.S."/>
            <person name="Aerts A."/>
            <person name="Benoit I."/>
            <person name="Boyd A."/>
            <person name="Carlson A."/>
            <person name="Copeland A."/>
            <person name="Coutinho P.M."/>
            <person name="de Vries R.P."/>
            <person name="Ferreira P."/>
            <person name="Findley K."/>
            <person name="Foster B."/>
            <person name="Gaskell J."/>
            <person name="Glotzer D."/>
            <person name="Gorecki P."/>
            <person name="Heitman J."/>
            <person name="Hesse C."/>
            <person name="Hori C."/>
            <person name="Igarashi K."/>
            <person name="Jurgens J.A."/>
            <person name="Kallen N."/>
            <person name="Kersten P."/>
            <person name="Kohler A."/>
            <person name="Kuees U."/>
            <person name="Kumar T.K.A."/>
            <person name="Kuo A."/>
            <person name="LaButti K."/>
            <person name="Larrondo L.F."/>
            <person name="Lindquist E."/>
            <person name="Ling A."/>
            <person name="Lombard V."/>
            <person name="Lucas S."/>
            <person name="Lundell T."/>
            <person name="Martin R."/>
            <person name="McLaughlin D.J."/>
            <person name="Morgenstern I."/>
            <person name="Morin E."/>
            <person name="Murat C."/>
            <person name="Nagy L.G."/>
            <person name="Nolan M."/>
            <person name="Ohm R.A."/>
            <person name="Patyshakuliyeva A."/>
            <person name="Rokas A."/>
            <person name="Ruiz-Duenas F.J."/>
            <person name="Sabat G."/>
            <person name="Salamov A."/>
            <person name="Samejima M."/>
            <person name="Schmutz J."/>
            <person name="Slot J.C."/>
            <person name="St John F."/>
            <person name="Stenlid J."/>
            <person name="Sun H."/>
            <person name="Sun S."/>
            <person name="Syed K."/>
            <person name="Tsang A."/>
            <person name="Wiebenga A."/>
            <person name="Young D."/>
            <person name="Pisabarro A."/>
            <person name="Eastwood D.C."/>
            <person name="Martin F."/>
            <person name="Cullen D."/>
            <person name="Grigoriev I.V."/>
            <person name="Hibbett D.S."/>
        </authorList>
    </citation>
    <scope>NUCLEOTIDE SEQUENCE [LARGE SCALE GENOMIC DNA]</scope>
    <source>
        <strain evidence="1 2">MD-104</strain>
    </source>
</reference>
<dbReference type="PANTHER" id="PTHR34776:SF1">
    <property type="entry name" value="F17F16.3 PROTEIN"/>
    <property type="match status" value="1"/>
</dbReference>
<sequence length="320" mass="35082">AGTIERGHIYFFYRPKVGVDEAQSIDEVQRFYILLVPRPPEFASYSGQDDAVKAEDDQMTLLSAGADAVPATEPTGKDKKSFRLLIVGKKGLPDPEKGRGRGNVFWATITTVGEDLKKLEEGLGPKQYETKTRGTRHQGPARLAARGAYAIVNKEARIPSQRETHFGYHLSHPTPEHFGEVQAELGAHPASSFVLQVKNPLAPPTGPGQVGLPKNRAANYPDDIMNGVFGRGGSRGREEFGLRFASAERRQMLDYEGVELLFIAARSGEDGLEQSLGDGRGIALQEAEEKEGYESIQQVFKELAMDSETIPPHPLEGQWA</sequence>
<dbReference type="OrthoDB" id="1028014at2759"/>
<organism evidence="1 2">
    <name type="scientific">Wolfiporia cocos (strain MD-104)</name>
    <name type="common">Brown rot fungus</name>
    <dbReference type="NCBI Taxonomy" id="742152"/>
    <lineage>
        <taxon>Eukaryota</taxon>
        <taxon>Fungi</taxon>
        <taxon>Dikarya</taxon>
        <taxon>Basidiomycota</taxon>
        <taxon>Agaricomycotina</taxon>
        <taxon>Agaricomycetes</taxon>
        <taxon>Polyporales</taxon>
        <taxon>Phaeolaceae</taxon>
        <taxon>Wolfiporia</taxon>
    </lineage>
</organism>
<evidence type="ECO:0000313" key="2">
    <source>
        <dbReference type="Proteomes" id="UP000218811"/>
    </source>
</evidence>
<dbReference type="EMBL" id="KB467831">
    <property type="protein sequence ID" value="PCH34057.1"/>
    <property type="molecule type" value="Genomic_DNA"/>
</dbReference>
<dbReference type="STRING" id="742152.A0A2H3JDM2"/>
<evidence type="ECO:0000313" key="1">
    <source>
        <dbReference type="EMBL" id="PCH34057.1"/>
    </source>
</evidence>
<gene>
    <name evidence="1" type="ORF">WOLCODRAFT_61398</name>
</gene>
<protein>
    <submittedName>
        <fullName evidence="1">Uncharacterized protein</fullName>
    </submittedName>
</protein>
<dbReference type="Proteomes" id="UP000218811">
    <property type="component" value="Unassembled WGS sequence"/>
</dbReference>
<dbReference type="AlphaFoldDB" id="A0A2H3JDM2"/>
<proteinExistence type="predicted"/>
<dbReference type="OMA" id="GSWIVQS"/>
<accession>A0A2H3JDM2</accession>
<feature type="non-terminal residue" evidence="1">
    <location>
        <position position="1"/>
    </location>
</feature>
<dbReference type="PANTHER" id="PTHR34776">
    <property type="entry name" value="F17F16.3 PROTEIN"/>
    <property type="match status" value="1"/>
</dbReference>
<name>A0A2H3JDM2_WOLCO</name>